<dbReference type="AlphaFoldDB" id="A0AAW0AZY5"/>
<keyword evidence="2" id="KW-1185">Reference proteome</keyword>
<accession>A0AAW0AZY5</accession>
<comment type="caution">
    <text evidence="1">The sequence shown here is derived from an EMBL/GenBank/DDBJ whole genome shotgun (WGS) entry which is preliminary data.</text>
</comment>
<gene>
    <name evidence="1" type="ORF">R3P38DRAFT_2784579</name>
</gene>
<protein>
    <submittedName>
        <fullName evidence="1">Uncharacterized protein</fullName>
    </submittedName>
</protein>
<dbReference type="EMBL" id="JAWWNJ010000047">
    <property type="protein sequence ID" value="KAK7017660.1"/>
    <property type="molecule type" value="Genomic_DNA"/>
</dbReference>
<proteinExistence type="predicted"/>
<reference evidence="1 2" key="1">
    <citation type="journal article" date="2024" name="J Genomics">
        <title>Draft genome sequencing and assembly of Favolaschia claudopus CIRM-BRFM 2984 isolated from oak limbs.</title>
        <authorList>
            <person name="Navarro D."/>
            <person name="Drula E."/>
            <person name="Chaduli D."/>
            <person name="Cazenave R."/>
            <person name="Ahrendt S."/>
            <person name="Wang J."/>
            <person name="Lipzen A."/>
            <person name="Daum C."/>
            <person name="Barry K."/>
            <person name="Grigoriev I.V."/>
            <person name="Favel A."/>
            <person name="Rosso M.N."/>
            <person name="Martin F."/>
        </authorList>
    </citation>
    <scope>NUCLEOTIDE SEQUENCE [LARGE SCALE GENOMIC DNA]</scope>
    <source>
        <strain evidence="1 2">CIRM-BRFM 2984</strain>
    </source>
</reference>
<evidence type="ECO:0000313" key="2">
    <source>
        <dbReference type="Proteomes" id="UP001362999"/>
    </source>
</evidence>
<evidence type="ECO:0000313" key="1">
    <source>
        <dbReference type="EMBL" id="KAK7017660.1"/>
    </source>
</evidence>
<organism evidence="1 2">
    <name type="scientific">Favolaschia claudopus</name>
    <dbReference type="NCBI Taxonomy" id="2862362"/>
    <lineage>
        <taxon>Eukaryota</taxon>
        <taxon>Fungi</taxon>
        <taxon>Dikarya</taxon>
        <taxon>Basidiomycota</taxon>
        <taxon>Agaricomycotina</taxon>
        <taxon>Agaricomycetes</taxon>
        <taxon>Agaricomycetidae</taxon>
        <taxon>Agaricales</taxon>
        <taxon>Marasmiineae</taxon>
        <taxon>Mycenaceae</taxon>
        <taxon>Favolaschia</taxon>
    </lineage>
</organism>
<sequence>MHAIAYMDGLIKLSTRDTECCLGPAHWMSVNEVGAEGGFGEHEAGGNQASQARTKVKLEIRMYDSRDIDMKEGRLLLRGTGTVPRVEETSYSSARGGLNRSIASVELGGREPIHIRSFGAFPSSLSLSLIKVERREAVADVSRTSAISQSQSEKEGSGSVWTPSEFGCVSYQTPIRHPTHYRGERVKKLQVRGGLGTVKTPTLKVTRCRAEGSGLGAEAQ</sequence>
<name>A0AAW0AZY5_9AGAR</name>
<dbReference type="Proteomes" id="UP001362999">
    <property type="component" value="Unassembled WGS sequence"/>
</dbReference>